<proteinExistence type="predicted"/>
<evidence type="ECO:0000313" key="1">
    <source>
        <dbReference type="EMBL" id="AEV92436.1"/>
    </source>
</evidence>
<dbReference type="EMBL" id="CP002428">
    <property type="protein sequence ID" value="AEV92436.1"/>
    <property type="molecule type" value="Genomic_DNA"/>
</dbReference>
<name>A0ABM5MQD4_RICS1</name>
<evidence type="ECO:0000313" key="2">
    <source>
        <dbReference type="Proteomes" id="UP000005443"/>
    </source>
</evidence>
<dbReference type="Proteomes" id="UP000005443">
    <property type="component" value="Chromosome"/>
</dbReference>
<accession>A0ABM5MQD4</accession>
<gene>
    <name evidence="1" type="ordered locus">Rsl_1017</name>
</gene>
<protein>
    <submittedName>
        <fullName evidence="1">Uncharacterized protein</fullName>
    </submittedName>
</protein>
<reference evidence="1 2" key="1">
    <citation type="journal article" date="2012" name="J. Bacteriol.">
        <title>Complete genome sequence of Rickettsia slovaca, the agent of tick-borne lymphadenitis.</title>
        <authorList>
            <person name="Fournier P.E."/>
            <person name="El Karkouri K."/>
            <person name="Robert C."/>
            <person name="Medigue C."/>
            <person name="Raoult D."/>
        </authorList>
    </citation>
    <scope>NUCLEOTIDE SEQUENCE [LARGE SCALE GENOMIC DNA]</scope>
    <source>
        <strain evidence="1 2">13-B</strain>
    </source>
</reference>
<sequence length="40" mass="4909">MLNISLNFIKIIYNRQQLFENILFINNNLQIFVVKNYSFK</sequence>
<keyword evidence="2" id="KW-1185">Reference proteome</keyword>
<organism evidence="1 2">
    <name type="scientific">Rickettsia slovaca (strain 13-B)</name>
    <dbReference type="NCBI Taxonomy" id="941638"/>
    <lineage>
        <taxon>Bacteria</taxon>
        <taxon>Pseudomonadati</taxon>
        <taxon>Pseudomonadota</taxon>
        <taxon>Alphaproteobacteria</taxon>
        <taxon>Rickettsiales</taxon>
        <taxon>Rickettsiaceae</taxon>
        <taxon>Rickettsieae</taxon>
        <taxon>Rickettsia</taxon>
        <taxon>spotted fever group</taxon>
    </lineage>
</organism>